<dbReference type="PROSITE" id="PS00076">
    <property type="entry name" value="PYRIDINE_REDOX_1"/>
    <property type="match status" value="1"/>
</dbReference>
<evidence type="ECO:0000256" key="6">
    <source>
        <dbReference type="ARBA" id="ARBA00023284"/>
    </source>
</evidence>
<dbReference type="PRINTS" id="PR00368">
    <property type="entry name" value="FADPNR"/>
</dbReference>
<proteinExistence type="inferred from homology"/>
<reference evidence="13" key="1">
    <citation type="submission" date="2024-05" db="EMBL/GenBank/DDBJ databases">
        <authorList>
            <person name="Bunk B."/>
            <person name="Swiderski J."/>
            <person name="Sproer C."/>
            <person name="Thiel V."/>
        </authorList>
    </citation>
    <scope>NUCLEOTIDE SEQUENCE</scope>
    <source>
        <strain evidence="13">DSM 17735</strain>
    </source>
</reference>
<feature type="binding site" evidence="8">
    <location>
        <position position="261"/>
    </location>
    <ligand>
        <name>NAD(+)</name>
        <dbReference type="ChEBI" id="CHEBI:57540"/>
    </ligand>
</feature>
<evidence type="ECO:0000256" key="8">
    <source>
        <dbReference type="PIRSR" id="PIRSR000350-3"/>
    </source>
</evidence>
<sequence length="455" mass="48354">MADFDFDLFVIGGGSGGVRAGRMAAQRGARVALAEVAEMGGTCVNLGCIPKKLYSYAAHFAESFEESHGFGWVGEAPTLNWDTLKFNRAREISRLNGIYGQLLKSAGVHIINGWATLVDAHTVEVGGQHYSAKNILIATGGKPSTPDVPGCEHVISSNDIFDLSPFPQRLLVVGGGYIACEFASIFNGLGASVTQLYRGHQVLRGFDDEVRGFIAGEMVKSGVKLHLNTDVAAIERTDAGLQVRLLDGSHITVDAVLYATGRVPLVAGLGLEAAGVRQGKAGAIEVNEQYQTSVPSIYALGDVTARVQLTPVALAEAMVVVDALFGPPEGKQPRGMSYDFIPTAVFTHPNIGTVGYSQADAIEKFGKVTVYRSDFKALKHTLSGSTERTLMKLIVEDATDRVVGLHMVGADAGEIVQGFAVAMKAGATKAIFDATLGIHPTMAEEFVTMREPVKR</sequence>
<keyword evidence="4 10" id="KW-0560">Oxidoreductase</keyword>
<evidence type="ECO:0000313" key="13">
    <source>
        <dbReference type="EMBL" id="XBP70873.1"/>
    </source>
</evidence>
<evidence type="ECO:0000256" key="1">
    <source>
        <dbReference type="ARBA" id="ARBA00007532"/>
    </source>
</evidence>
<dbReference type="EC" id="1.8.1.7" evidence="13"/>
<dbReference type="AlphaFoldDB" id="A0AAU7LV82"/>
<dbReference type="InterPro" id="IPR046952">
    <property type="entry name" value="GSHR/TRXR-like"/>
</dbReference>
<dbReference type="RefSeq" id="WP_349280200.1">
    <property type="nucleotide sequence ID" value="NZ_CBCSCU010000019.1"/>
</dbReference>
<dbReference type="GO" id="GO:0005829">
    <property type="term" value="C:cytosol"/>
    <property type="evidence" value="ECO:0007669"/>
    <property type="project" value="TreeGrafter"/>
</dbReference>
<feature type="domain" description="Pyridine nucleotide-disulphide oxidoreductase dimerisation" evidence="11">
    <location>
        <begin position="341"/>
        <end position="449"/>
    </location>
</feature>
<gene>
    <name evidence="13" type="primary">gorA</name>
    <name evidence="13" type="ORF">ABLV49_03425</name>
</gene>
<dbReference type="Gene3D" id="3.30.390.30">
    <property type="match status" value="1"/>
</dbReference>
<keyword evidence="6 10" id="KW-0676">Redox-active center</keyword>
<keyword evidence="3 8" id="KW-0274">FAD</keyword>
<dbReference type="InterPro" id="IPR001100">
    <property type="entry name" value="Pyr_nuc-diS_OxRdtase"/>
</dbReference>
<dbReference type="GO" id="GO:0034599">
    <property type="term" value="P:cellular response to oxidative stress"/>
    <property type="evidence" value="ECO:0007669"/>
    <property type="project" value="TreeGrafter"/>
</dbReference>
<feature type="active site" description="Proton acceptor" evidence="7">
    <location>
        <position position="439"/>
    </location>
</feature>
<evidence type="ECO:0000256" key="9">
    <source>
        <dbReference type="PIRSR" id="PIRSR000350-4"/>
    </source>
</evidence>
<dbReference type="GO" id="GO:0004362">
    <property type="term" value="F:glutathione-disulfide reductase (NADPH) activity"/>
    <property type="evidence" value="ECO:0007669"/>
    <property type="project" value="UniProtKB-EC"/>
</dbReference>
<evidence type="ECO:0000259" key="12">
    <source>
        <dbReference type="Pfam" id="PF07992"/>
    </source>
</evidence>
<evidence type="ECO:0000256" key="7">
    <source>
        <dbReference type="PIRSR" id="PIRSR000350-2"/>
    </source>
</evidence>
<dbReference type="InterPro" id="IPR036188">
    <property type="entry name" value="FAD/NAD-bd_sf"/>
</dbReference>
<feature type="binding site" evidence="8">
    <location>
        <position position="302"/>
    </location>
    <ligand>
        <name>FAD</name>
        <dbReference type="ChEBI" id="CHEBI:57692"/>
    </ligand>
</feature>
<dbReference type="Pfam" id="PF07992">
    <property type="entry name" value="Pyr_redox_2"/>
    <property type="match status" value="1"/>
</dbReference>
<feature type="binding site" evidence="8">
    <location>
        <begin position="174"/>
        <end position="181"/>
    </location>
    <ligand>
        <name>NAD(+)</name>
        <dbReference type="ChEBI" id="CHEBI:57540"/>
    </ligand>
</feature>
<dbReference type="InterPro" id="IPR023753">
    <property type="entry name" value="FAD/NAD-binding_dom"/>
</dbReference>
<feature type="binding site" evidence="8">
    <location>
        <position position="52"/>
    </location>
    <ligand>
        <name>FAD</name>
        <dbReference type="ChEBI" id="CHEBI:57692"/>
    </ligand>
</feature>
<evidence type="ECO:0000256" key="2">
    <source>
        <dbReference type="ARBA" id="ARBA00022630"/>
    </source>
</evidence>
<dbReference type="PANTHER" id="PTHR42737:SF2">
    <property type="entry name" value="GLUTATHIONE REDUCTASE"/>
    <property type="match status" value="1"/>
</dbReference>
<comment type="cofactor">
    <cofactor evidence="8">
        <name>FAD</name>
        <dbReference type="ChEBI" id="CHEBI:57692"/>
    </cofactor>
    <text evidence="8">Binds 1 FAD per subunit.</text>
</comment>
<evidence type="ECO:0000256" key="3">
    <source>
        <dbReference type="ARBA" id="ARBA00022827"/>
    </source>
</evidence>
<dbReference type="SUPFAM" id="SSF51905">
    <property type="entry name" value="FAD/NAD(P)-binding domain"/>
    <property type="match status" value="1"/>
</dbReference>
<dbReference type="GO" id="GO:0045454">
    <property type="term" value="P:cell redox homeostasis"/>
    <property type="evidence" value="ECO:0007669"/>
    <property type="project" value="InterPro"/>
</dbReference>
<evidence type="ECO:0000259" key="11">
    <source>
        <dbReference type="Pfam" id="PF02852"/>
    </source>
</evidence>
<keyword evidence="8" id="KW-0520">NAD</keyword>
<dbReference type="NCBIfam" id="NF004776">
    <property type="entry name" value="PRK06116.1"/>
    <property type="match status" value="1"/>
</dbReference>
<dbReference type="PIRSF" id="PIRSF000350">
    <property type="entry name" value="Mercury_reductase_MerA"/>
    <property type="match status" value="1"/>
</dbReference>
<dbReference type="Gene3D" id="3.50.50.60">
    <property type="entry name" value="FAD/NAD(P)-binding domain"/>
    <property type="match status" value="2"/>
</dbReference>
<dbReference type="InterPro" id="IPR004099">
    <property type="entry name" value="Pyr_nucl-diS_OxRdtase_dimer"/>
</dbReference>
<feature type="disulfide bond" description="Redox-active" evidence="9">
    <location>
        <begin position="43"/>
        <end position="48"/>
    </location>
</feature>
<dbReference type="PRINTS" id="PR00411">
    <property type="entry name" value="PNDRDTASEI"/>
</dbReference>
<dbReference type="InterPro" id="IPR012999">
    <property type="entry name" value="Pyr_OxRdtase_I_AS"/>
</dbReference>
<dbReference type="InterPro" id="IPR016156">
    <property type="entry name" value="FAD/NAD-linked_Rdtase_dimer_sf"/>
</dbReference>
<accession>A0AAU7LV82</accession>
<dbReference type="GO" id="GO:0050660">
    <property type="term" value="F:flavin adenine dinucleotide binding"/>
    <property type="evidence" value="ECO:0007669"/>
    <property type="project" value="InterPro"/>
</dbReference>
<dbReference type="SUPFAM" id="SSF55424">
    <property type="entry name" value="FAD/NAD-linked reductases, dimerisation (C-terminal) domain"/>
    <property type="match status" value="1"/>
</dbReference>
<dbReference type="Pfam" id="PF02852">
    <property type="entry name" value="Pyr_redox_dim"/>
    <property type="match status" value="1"/>
</dbReference>
<feature type="domain" description="FAD/NAD(P)-binding" evidence="12">
    <location>
        <begin position="6"/>
        <end position="317"/>
    </location>
</feature>
<comment type="similarity">
    <text evidence="1 10">Belongs to the class-I pyridine nucleotide-disulfide oxidoreductase family.</text>
</comment>
<organism evidence="13">
    <name type="scientific">Polaromonas hydrogenivorans</name>
    <dbReference type="NCBI Taxonomy" id="335476"/>
    <lineage>
        <taxon>Bacteria</taxon>
        <taxon>Pseudomonadati</taxon>
        <taxon>Pseudomonadota</taxon>
        <taxon>Betaproteobacteria</taxon>
        <taxon>Burkholderiales</taxon>
        <taxon>Comamonadaceae</taxon>
        <taxon>Polaromonas</taxon>
    </lineage>
</organism>
<keyword evidence="2 10" id="KW-0285">Flavoprotein</keyword>
<dbReference type="PANTHER" id="PTHR42737">
    <property type="entry name" value="GLUTATHIONE REDUCTASE"/>
    <property type="match status" value="1"/>
</dbReference>
<evidence type="ECO:0000256" key="4">
    <source>
        <dbReference type="ARBA" id="ARBA00023002"/>
    </source>
</evidence>
<evidence type="ECO:0000256" key="10">
    <source>
        <dbReference type="RuleBase" id="RU003691"/>
    </source>
</evidence>
<dbReference type="EMBL" id="CP157675">
    <property type="protein sequence ID" value="XBP70873.1"/>
    <property type="molecule type" value="Genomic_DNA"/>
</dbReference>
<keyword evidence="8" id="KW-0547">Nucleotide-binding</keyword>
<dbReference type="GO" id="GO:0006749">
    <property type="term" value="P:glutathione metabolic process"/>
    <property type="evidence" value="ECO:0007669"/>
    <property type="project" value="TreeGrafter"/>
</dbReference>
<evidence type="ECO:0000256" key="5">
    <source>
        <dbReference type="ARBA" id="ARBA00023157"/>
    </source>
</evidence>
<keyword evidence="5" id="KW-1015">Disulfide bond</keyword>
<name>A0AAU7LV82_9BURK</name>
<protein>
    <submittedName>
        <fullName evidence="13">Glutathione-disulfide reductase</fullName>
        <ecNumber evidence="13">1.8.1.7</ecNumber>
    </submittedName>
</protein>